<dbReference type="SUPFAM" id="SSF48371">
    <property type="entry name" value="ARM repeat"/>
    <property type="match status" value="2"/>
</dbReference>
<feature type="domain" description="MIF4G-like type 1" evidence="2">
    <location>
        <begin position="320"/>
        <end position="386"/>
    </location>
</feature>
<dbReference type="InterPro" id="IPR015172">
    <property type="entry name" value="MIF4G-like_typ-1"/>
</dbReference>
<evidence type="ECO:0000259" key="2">
    <source>
        <dbReference type="Pfam" id="PF09088"/>
    </source>
</evidence>
<evidence type="ECO:0000313" key="5">
    <source>
        <dbReference type="Proteomes" id="UP001281761"/>
    </source>
</evidence>
<gene>
    <name evidence="4" type="ORF">BLNAU_2797</name>
</gene>
<dbReference type="InterPro" id="IPR015174">
    <property type="entry name" value="MIF4G-like_typ-2"/>
</dbReference>
<dbReference type="Pfam" id="PF09090">
    <property type="entry name" value="MIF4G_like_2"/>
    <property type="match status" value="1"/>
</dbReference>
<dbReference type="InterPro" id="IPR027159">
    <property type="entry name" value="CBP80"/>
</dbReference>
<sequence length="768" mass="85938">MHKHELTRIVSRAGENADYRTQIKNISESIRKEESPQQDFVINLIIQCAQHISFKSQSFAALVYALNDFGTDFEREQYISIIEEYSVFNRLPKEFQDSFTPEHQLMIDELAIPMQSIVVLDPQEPAEIDVSLRILQAFLETNPNLPITPSPALAKFPQSEIPSIINCCSQCTTPLPCAPFRLTSLSLVPEGIKGCKTLAEKLVSEYTLEILASFHDSPENCANHIALLSPHVSSLSAFIGPFSPPNTIPEQSISAVIFDAILSSFLSPTYRALSVSHHLFSSAPELYTISVLSRWVKTETKIHTCVAVALFGCGNSVRWMDPFSKDAIIRWSAHHISQYNWQFAYQVWAKFISLPLSNPRRIFIESFFGACLNLCEVKSLKTAVPESLSVLLPTVFSFTPLMDHLKQLEDNKSSTNDISSDEPEQTDTSDEDPITKEKHSVEDAASTEKPTASEEQAEQVSQENTSQFLSSFIHIHSKVIKEILPSLATHFSTTTTPASKDAFATTFSSFPSFTSLASTEQKPLSIVLVFAALFEAGSLSVSHFLHHLRLSYSPIISIMDECTSVSPVHPHFIVLRLLCFLWGNSIESIVPIVWELLRLKVVSIPSVLQWVFSDSHSIVPLDSPLASLTTAPSFTEFLRPAVWRVIRQALSLHSTLLNKITLDISSKTGELNAASLEKMQSVLTRERNEFGNNIKLMLTVQDKLVGDIRLHEKNEIQQRDLIETIQRGVCSIIREFRSECVVSKDEIIAALGQLTHTQRVIEIIPFLL</sequence>
<accession>A0ABQ9YEG6</accession>
<reference evidence="4 5" key="1">
    <citation type="journal article" date="2022" name="bioRxiv">
        <title>Genomics of Preaxostyla Flagellates Illuminates Evolutionary Transitions and the Path Towards Mitochondrial Loss.</title>
        <authorList>
            <person name="Novak L.V.F."/>
            <person name="Treitli S.C."/>
            <person name="Pyrih J."/>
            <person name="Halakuc P."/>
            <person name="Pipaliya S.V."/>
            <person name="Vacek V."/>
            <person name="Brzon O."/>
            <person name="Soukal P."/>
            <person name="Eme L."/>
            <person name="Dacks J.B."/>
            <person name="Karnkowska A."/>
            <person name="Elias M."/>
            <person name="Hampl V."/>
        </authorList>
    </citation>
    <scope>NUCLEOTIDE SEQUENCE [LARGE SCALE GENOMIC DNA]</scope>
    <source>
        <strain evidence="4">NAU3</strain>
        <tissue evidence="4">Gut</tissue>
    </source>
</reference>
<comment type="caution">
    <text evidence="4">The sequence shown here is derived from an EMBL/GenBank/DDBJ whole genome shotgun (WGS) entry which is preliminary data.</text>
</comment>
<dbReference type="Proteomes" id="UP001281761">
    <property type="component" value="Unassembled WGS sequence"/>
</dbReference>
<dbReference type="Pfam" id="PF09088">
    <property type="entry name" value="MIF4G_like"/>
    <property type="match status" value="1"/>
</dbReference>
<evidence type="ECO:0000313" key="4">
    <source>
        <dbReference type="EMBL" id="KAK2962137.1"/>
    </source>
</evidence>
<evidence type="ECO:0000259" key="3">
    <source>
        <dbReference type="Pfam" id="PF09090"/>
    </source>
</evidence>
<keyword evidence="5" id="KW-1185">Reference proteome</keyword>
<organism evidence="4 5">
    <name type="scientific">Blattamonas nauphoetae</name>
    <dbReference type="NCBI Taxonomy" id="2049346"/>
    <lineage>
        <taxon>Eukaryota</taxon>
        <taxon>Metamonada</taxon>
        <taxon>Preaxostyla</taxon>
        <taxon>Oxymonadida</taxon>
        <taxon>Blattamonas</taxon>
    </lineage>
</organism>
<feature type="compositionally biased region" description="Acidic residues" evidence="1">
    <location>
        <begin position="419"/>
        <end position="432"/>
    </location>
</feature>
<evidence type="ECO:0000256" key="1">
    <source>
        <dbReference type="SAM" id="MobiDB-lite"/>
    </source>
</evidence>
<proteinExistence type="predicted"/>
<protein>
    <submittedName>
        <fullName evidence="4">Uncharacterized protein</fullName>
    </submittedName>
</protein>
<dbReference type="PANTHER" id="PTHR12412:SF2">
    <property type="entry name" value="NUCLEAR CAP-BINDING PROTEIN SUBUNIT 1"/>
    <property type="match status" value="1"/>
</dbReference>
<dbReference type="InterPro" id="IPR016024">
    <property type="entry name" value="ARM-type_fold"/>
</dbReference>
<dbReference type="Gene3D" id="1.25.40.180">
    <property type="match status" value="2"/>
</dbReference>
<feature type="region of interest" description="Disordered" evidence="1">
    <location>
        <begin position="411"/>
        <end position="460"/>
    </location>
</feature>
<feature type="domain" description="MIF4G-like type 2" evidence="3">
    <location>
        <begin position="499"/>
        <end position="730"/>
    </location>
</feature>
<feature type="compositionally biased region" description="Basic and acidic residues" evidence="1">
    <location>
        <begin position="433"/>
        <end position="442"/>
    </location>
</feature>
<dbReference type="PANTHER" id="PTHR12412">
    <property type="entry name" value="CAP BINDING PROTEIN"/>
    <property type="match status" value="1"/>
</dbReference>
<dbReference type="EMBL" id="JARBJD010000012">
    <property type="protein sequence ID" value="KAK2962137.1"/>
    <property type="molecule type" value="Genomic_DNA"/>
</dbReference>
<name>A0ABQ9YEG6_9EUKA</name>